<protein>
    <recommendedName>
        <fullName evidence="6">N-acetyltransferase domain-containing protein</fullName>
    </recommendedName>
</protein>
<reference evidence="4 5" key="1">
    <citation type="submission" date="2015-06" db="EMBL/GenBank/DDBJ databases">
        <title>Improved classification and identification of acetic acid bacteria using matrix-assisted laser desorption/ionization time-of-flight mass spectrometry; Gluconobacter nephelii and Gluconobacter uchimurae are later heterotypic synonyms of Gluconobacter japonicus and Gluconobacter oxydans, respectively.</title>
        <authorList>
            <person name="Li L."/>
            <person name="Cleenwerck I."/>
            <person name="De Vuyst L."/>
            <person name="Vandamme P."/>
        </authorList>
    </citation>
    <scope>NUCLEOTIDE SEQUENCE [LARGE SCALE GENOMIC DNA]</scope>
    <source>
        <strain evidence="1 5">LMG 1552</strain>
        <strain evidence="3">LMG 1604</strain>
        <strain evidence="2 4">LMG 1699</strain>
    </source>
</reference>
<dbReference type="PATRIC" id="fig|178901.10.peg.2700"/>
<dbReference type="Proteomes" id="UP000075526">
    <property type="component" value="Unassembled WGS sequence"/>
</dbReference>
<dbReference type="RefSeq" id="WP_043552711.1">
    <property type="nucleotide sequence ID" value="NZ_LHZC01000056.1"/>
</dbReference>
<evidence type="ECO:0000313" key="5">
    <source>
        <dbReference type="Proteomes" id="UP000075526"/>
    </source>
</evidence>
<comment type="caution">
    <text evidence="1">The sequence shown here is derived from an EMBL/GenBank/DDBJ whole genome shotgun (WGS) entry which is preliminary data.</text>
</comment>
<organism evidence="1 5">
    <name type="scientific">Acetobacter malorum</name>
    <dbReference type="NCBI Taxonomy" id="178901"/>
    <lineage>
        <taxon>Bacteria</taxon>
        <taxon>Pseudomonadati</taxon>
        <taxon>Pseudomonadota</taxon>
        <taxon>Alphaproteobacteria</taxon>
        <taxon>Acetobacterales</taxon>
        <taxon>Acetobacteraceae</taxon>
        <taxon>Acetobacter</taxon>
    </lineage>
</organism>
<dbReference type="PANTHER" id="PTHR41368:SF1">
    <property type="entry name" value="PROTEIN YGHO"/>
    <property type="match status" value="1"/>
</dbReference>
<dbReference type="Proteomes" id="UP000075538">
    <property type="component" value="Unassembled WGS sequence"/>
</dbReference>
<dbReference type="OrthoDB" id="9806005at2"/>
<dbReference type="EMBL" id="LHZF01000175">
    <property type="protein sequence ID" value="KXV14037.1"/>
    <property type="molecule type" value="Genomic_DNA"/>
</dbReference>
<gene>
    <name evidence="1" type="ORF">AD933_13975</name>
    <name evidence="2" type="ORF">AD951_16010</name>
    <name evidence="3" type="ORF">AD953_12240</name>
</gene>
<dbReference type="EMBL" id="LHZX01000319">
    <property type="protein sequence ID" value="KXV67342.1"/>
    <property type="molecule type" value="Genomic_DNA"/>
</dbReference>
<dbReference type="SUPFAM" id="SSF55729">
    <property type="entry name" value="Acyl-CoA N-acyltransferases (Nat)"/>
    <property type="match status" value="1"/>
</dbReference>
<proteinExistence type="predicted"/>
<dbReference type="InterPro" id="IPR016181">
    <property type="entry name" value="Acyl_CoA_acyltransferase"/>
</dbReference>
<dbReference type="GeneID" id="29558453"/>
<dbReference type="EMBL" id="LHZZ01000615">
    <property type="protein sequence ID" value="KXV74325.1"/>
    <property type="molecule type" value="Genomic_DNA"/>
</dbReference>
<name>A0A087PN04_9PROT</name>
<accession>A0A087PN04</accession>
<dbReference type="Proteomes" id="UP000075377">
    <property type="component" value="Unassembled WGS sequence"/>
</dbReference>
<evidence type="ECO:0008006" key="6">
    <source>
        <dbReference type="Google" id="ProtNLM"/>
    </source>
</evidence>
<dbReference type="AlphaFoldDB" id="A0A087PN04"/>
<evidence type="ECO:0000313" key="3">
    <source>
        <dbReference type="EMBL" id="KXV74325.1"/>
    </source>
</evidence>
<evidence type="ECO:0000313" key="1">
    <source>
        <dbReference type="EMBL" id="KXV14037.1"/>
    </source>
</evidence>
<sequence>MTTPNQIVVSAVSGARQLSLFIKLPRLLYNDQPSYVPPLDMEQRDMLHPRRSPFFSHGTACYFLAWRDGKPIGRISAQIDTLALEQPGPRTGFFGALDALDTECVKPLLDAATSWLKAQGIERIRGPWTLNYHGESGTMIEGQMEPPMIGTGWHPATLGPAIEQAGFSKAMDLLSYRMETSPAAEQANRIPANLRERLGGITVRGLRKDHIDEDADILRSIYNDAWEGTWGNVPITEIEIRSLLKALKPVLRPEQYVLVEFKGEPVAIALVIPNIYDLNGDVGGAPSPLGWVKLASRLLAHDFYSARVILLGVKKKLAGTALSAIIPGLLIDELMKRGRDLPYRTIELGWVLETNMPIRNLIERIVPVPYKRHRMYEKLLS</sequence>
<evidence type="ECO:0000313" key="4">
    <source>
        <dbReference type="Proteomes" id="UP000075377"/>
    </source>
</evidence>
<evidence type="ECO:0000313" key="2">
    <source>
        <dbReference type="EMBL" id="KXV67342.1"/>
    </source>
</evidence>
<dbReference type="InterPro" id="IPR039968">
    <property type="entry name" value="BcerS-like"/>
</dbReference>
<dbReference type="PANTHER" id="PTHR41368">
    <property type="entry name" value="PROTEIN YGHO"/>
    <property type="match status" value="1"/>
</dbReference>
<dbReference type="Gene3D" id="3.40.630.30">
    <property type="match status" value="1"/>
</dbReference>